<dbReference type="AlphaFoldDB" id="A0AAD3SV30"/>
<reference evidence="1" key="1">
    <citation type="submission" date="2023-05" db="EMBL/GenBank/DDBJ databases">
        <title>Nepenthes gracilis genome sequencing.</title>
        <authorList>
            <person name="Fukushima K."/>
        </authorList>
    </citation>
    <scope>NUCLEOTIDE SEQUENCE</scope>
    <source>
        <strain evidence="1">SING2019-196</strain>
    </source>
</reference>
<comment type="caution">
    <text evidence="1">The sequence shown here is derived from an EMBL/GenBank/DDBJ whole genome shotgun (WGS) entry which is preliminary data.</text>
</comment>
<evidence type="ECO:0000313" key="2">
    <source>
        <dbReference type="Proteomes" id="UP001279734"/>
    </source>
</evidence>
<gene>
    <name evidence="1" type="ORF">Nepgr_019969</name>
</gene>
<dbReference type="Proteomes" id="UP001279734">
    <property type="component" value="Unassembled WGS sequence"/>
</dbReference>
<keyword evidence="2" id="KW-1185">Reference proteome</keyword>
<sequence length="124" mass="13396">MRLTVEGLDGGGIGEISCSEDAAFAQLIAAGVATEATAVDGRKREKGHTKRQSDDEFFPLAGRATKMHRAVGCANDFCVGSLPMPADDWLSHVVFIPVSQEIRIHRSEGKQPFIHTPKQGSLYT</sequence>
<name>A0AAD3SV30_NEPGR</name>
<accession>A0AAD3SV30</accession>
<protein>
    <submittedName>
        <fullName evidence="1">Uncharacterized protein</fullName>
    </submittedName>
</protein>
<organism evidence="1 2">
    <name type="scientific">Nepenthes gracilis</name>
    <name type="common">Slender pitcher plant</name>
    <dbReference type="NCBI Taxonomy" id="150966"/>
    <lineage>
        <taxon>Eukaryota</taxon>
        <taxon>Viridiplantae</taxon>
        <taxon>Streptophyta</taxon>
        <taxon>Embryophyta</taxon>
        <taxon>Tracheophyta</taxon>
        <taxon>Spermatophyta</taxon>
        <taxon>Magnoliopsida</taxon>
        <taxon>eudicotyledons</taxon>
        <taxon>Gunneridae</taxon>
        <taxon>Pentapetalae</taxon>
        <taxon>Caryophyllales</taxon>
        <taxon>Nepenthaceae</taxon>
        <taxon>Nepenthes</taxon>
    </lineage>
</organism>
<dbReference type="EMBL" id="BSYO01000018">
    <property type="protein sequence ID" value="GMH18128.1"/>
    <property type="molecule type" value="Genomic_DNA"/>
</dbReference>
<evidence type="ECO:0000313" key="1">
    <source>
        <dbReference type="EMBL" id="GMH18128.1"/>
    </source>
</evidence>
<proteinExistence type="predicted"/>